<evidence type="ECO:0000259" key="1">
    <source>
        <dbReference type="Pfam" id="PF14244"/>
    </source>
</evidence>
<reference evidence="2 3" key="4">
    <citation type="journal article" date="2011" name="BMC Genomics">
        <title>RNA-Seq improves annotation of protein-coding genes in the cucumber genome.</title>
        <authorList>
            <person name="Li Z."/>
            <person name="Zhang Z."/>
            <person name="Yan P."/>
            <person name="Huang S."/>
            <person name="Fei Z."/>
            <person name="Lin K."/>
        </authorList>
    </citation>
    <scope>NUCLEOTIDE SEQUENCE [LARGE SCALE GENOMIC DNA]</scope>
    <source>
        <strain evidence="3">cv. 9930</strain>
    </source>
</reference>
<reference evidence="2 3" key="1">
    <citation type="journal article" date="2009" name="Nat. Genet.">
        <title>The genome of the cucumber, Cucumis sativus L.</title>
        <authorList>
            <person name="Huang S."/>
            <person name="Li R."/>
            <person name="Zhang Z."/>
            <person name="Li L."/>
            <person name="Gu X."/>
            <person name="Fan W."/>
            <person name="Lucas W.J."/>
            <person name="Wang X."/>
            <person name="Xie B."/>
            <person name="Ni P."/>
            <person name="Ren Y."/>
            <person name="Zhu H."/>
            <person name="Li J."/>
            <person name="Lin K."/>
            <person name="Jin W."/>
            <person name="Fei Z."/>
            <person name="Li G."/>
            <person name="Staub J."/>
            <person name="Kilian A."/>
            <person name="van der Vossen E.A."/>
            <person name="Wu Y."/>
            <person name="Guo J."/>
            <person name="He J."/>
            <person name="Jia Z."/>
            <person name="Ren Y."/>
            <person name="Tian G."/>
            <person name="Lu Y."/>
            <person name="Ruan J."/>
            <person name="Qian W."/>
            <person name="Wang M."/>
            <person name="Huang Q."/>
            <person name="Li B."/>
            <person name="Xuan Z."/>
            <person name="Cao J."/>
            <person name="Asan"/>
            <person name="Wu Z."/>
            <person name="Zhang J."/>
            <person name="Cai Q."/>
            <person name="Bai Y."/>
            <person name="Zhao B."/>
            <person name="Han Y."/>
            <person name="Li Y."/>
            <person name="Li X."/>
            <person name="Wang S."/>
            <person name="Shi Q."/>
            <person name="Liu S."/>
            <person name="Cho W.K."/>
            <person name="Kim J.Y."/>
            <person name="Xu Y."/>
            <person name="Heller-Uszynska K."/>
            <person name="Miao H."/>
            <person name="Cheng Z."/>
            <person name="Zhang S."/>
            <person name="Wu J."/>
            <person name="Yang Y."/>
            <person name="Kang H."/>
            <person name="Li M."/>
            <person name="Liang H."/>
            <person name="Ren X."/>
            <person name="Shi Z."/>
            <person name="Wen M."/>
            <person name="Jian M."/>
            <person name="Yang H."/>
            <person name="Zhang G."/>
            <person name="Yang Z."/>
            <person name="Chen R."/>
            <person name="Liu S."/>
            <person name="Li J."/>
            <person name="Ma L."/>
            <person name="Liu H."/>
            <person name="Zhou Y."/>
            <person name="Zhao J."/>
            <person name="Fang X."/>
            <person name="Li G."/>
            <person name="Fang L."/>
            <person name="Li Y."/>
            <person name="Liu D."/>
            <person name="Zheng H."/>
            <person name="Zhang Y."/>
            <person name="Qin N."/>
            <person name="Li Z."/>
            <person name="Yang G."/>
            <person name="Yang S."/>
            <person name="Bolund L."/>
            <person name="Kristiansen K."/>
            <person name="Zheng H."/>
            <person name="Li S."/>
            <person name="Zhang X."/>
            <person name="Yang H."/>
            <person name="Wang J."/>
            <person name="Sun R."/>
            <person name="Zhang B."/>
            <person name="Jiang S."/>
            <person name="Wang J."/>
            <person name="Du Y."/>
            <person name="Li S."/>
        </authorList>
    </citation>
    <scope>NUCLEOTIDE SEQUENCE [LARGE SCALE GENOMIC DNA]</scope>
    <source>
        <strain evidence="3">cv. 9930</strain>
    </source>
</reference>
<proteinExistence type="predicted"/>
<dbReference type="Gramene" id="KGN61515">
    <property type="protein sequence ID" value="KGN61515"/>
    <property type="gene ID" value="Csa_2G151060"/>
</dbReference>
<dbReference type="Pfam" id="PF14244">
    <property type="entry name" value="Retrotran_gag_3"/>
    <property type="match status" value="1"/>
</dbReference>
<keyword evidence="3" id="KW-1185">Reference proteome</keyword>
<protein>
    <recommendedName>
        <fullName evidence="1">Retrotransposon Copia-like N-terminal domain-containing protein</fullName>
    </recommendedName>
</protein>
<dbReference type="PANTHER" id="PTHR37610:SF97">
    <property type="entry name" value="RETROTRANSPOSON GAG DOMAIN-CONTAINING PROTEIN"/>
    <property type="match status" value="1"/>
</dbReference>
<gene>
    <name evidence="2" type="ORF">Csa_2G151060</name>
</gene>
<dbReference type="Proteomes" id="UP000029981">
    <property type="component" value="Chromosome 2"/>
</dbReference>
<feature type="domain" description="Retrotransposon Copia-like N-terminal" evidence="1">
    <location>
        <begin position="33"/>
        <end position="80"/>
    </location>
</feature>
<organism evidence="2 3">
    <name type="scientific">Cucumis sativus</name>
    <name type="common">Cucumber</name>
    <dbReference type="NCBI Taxonomy" id="3659"/>
    <lineage>
        <taxon>Eukaryota</taxon>
        <taxon>Viridiplantae</taxon>
        <taxon>Streptophyta</taxon>
        <taxon>Embryophyta</taxon>
        <taxon>Tracheophyta</taxon>
        <taxon>Spermatophyta</taxon>
        <taxon>Magnoliopsida</taxon>
        <taxon>eudicotyledons</taxon>
        <taxon>Gunneridae</taxon>
        <taxon>Pentapetalae</taxon>
        <taxon>rosids</taxon>
        <taxon>fabids</taxon>
        <taxon>Cucurbitales</taxon>
        <taxon>Cucurbitaceae</taxon>
        <taxon>Benincaseae</taxon>
        <taxon>Cucumis</taxon>
    </lineage>
</organism>
<reference evidence="2 3" key="3">
    <citation type="journal article" date="2010" name="BMC Genomics">
        <title>Transcriptome sequencing and comparative analysis of cucumber flowers with different sex types.</title>
        <authorList>
            <person name="Guo S."/>
            <person name="Zheng Y."/>
            <person name="Joung J.G."/>
            <person name="Liu S."/>
            <person name="Zhang Z."/>
            <person name="Crasta O.R."/>
            <person name="Sobral B.W."/>
            <person name="Xu Y."/>
            <person name="Huang S."/>
            <person name="Fei Z."/>
        </authorList>
    </citation>
    <scope>NUCLEOTIDE SEQUENCE [LARGE SCALE GENOMIC DNA]</scope>
    <source>
        <strain evidence="3">cv. 9930</strain>
    </source>
</reference>
<sequence>MAKPTLHPNSSSSINQTTNFSTIEQYSNPYFLHHSNNTSIVLVSNLLTETNYASWSQAMKIRLIGKNKLGFTDDSITRPKTWLHLSDTLTLKTS</sequence>
<name>A0A0A0LI19_CUCSA</name>
<dbReference type="InterPro" id="IPR029472">
    <property type="entry name" value="Copia-like_N"/>
</dbReference>
<dbReference type="PANTHER" id="PTHR37610">
    <property type="entry name" value="CCHC-TYPE DOMAIN-CONTAINING PROTEIN"/>
    <property type="match status" value="1"/>
</dbReference>
<evidence type="ECO:0000313" key="2">
    <source>
        <dbReference type="EMBL" id="KGN61515.1"/>
    </source>
</evidence>
<dbReference type="EMBL" id="CM002923">
    <property type="protein sequence ID" value="KGN61515.1"/>
    <property type="molecule type" value="Genomic_DNA"/>
</dbReference>
<accession>A0A0A0LI19</accession>
<reference evidence="2 3" key="2">
    <citation type="journal article" date="2009" name="PLoS ONE">
        <title>An integrated genetic and cytogenetic map of the cucumber genome.</title>
        <authorList>
            <person name="Ren Y."/>
            <person name="Zhang Z."/>
            <person name="Liu J."/>
            <person name="Staub J.E."/>
            <person name="Han Y."/>
            <person name="Cheng Z."/>
            <person name="Li X."/>
            <person name="Lu J."/>
            <person name="Miao H."/>
            <person name="Kang H."/>
            <person name="Xie B."/>
            <person name="Gu X."/>
            <person name="Wang X."/>
            <person name="Du Y."/>
            <person name="Jin W."/>
            <person name="Huang S."/>
        </authorList>
    </citation>
    <scope>NUCLEOTIDE SEQUENCE [LARGE SCALE GENOMIC DNA]</scope>
    <source>
        <strain evidence="3">cv. 9930</strain>
    </source>
</reference>
<dbReference type="AlphaFoldDB" id="A0A0A0LI19"/>
<evidence type="ECO:0000313" key="3">
    <source>
        <dbReference type="Proteomes" id="UP000029981"/>
    </source>
</evidence>